<protein>
    <recommendedName>
        <fullName evidence="4">Nitrogenase-stabilizing/protective protein NifW</fullName>
    </recommendedName>
</protein>
<keyword evidence="6" id="KW-1185">Reference proteome</keyword>
<proteinExistence type="inferred from homology"/>
<comment type="function">
    <text evidence="1 4">May protect the nitrogenase Fe-Mo protein from oxidative damage.</text>
</comment>
<gene>
    <name evidence="4 5" type="primary">nifW</name>
    <name evidence="5" type="ORF">D5R40_20890</name>
</gene>
<dbReference type="Proteomes" id="UP000269154">
    <property type="component" value="Unassembled WGS sequence"/>
</dbReference>
<reference evidence="5 6" key="1">
    <citation type="journal article" date="2018" name="ACS Chem. Biol.">
        <title>Ketoreductase domain dysfunction expands chemodiversity: malyngamide biosynthesis in the cyanobacterium Okeania hirsuta.</title>
        <authorList>
            <person name="Moss N.A."/>
            <person name="Leao T."/>
            <person name="Rankin M."/>
            <person name="McCullough T.M."/>
            <person name="Qu P."/>
            <person name="Korobeynikov A."/>
            <person name="Smith J.L."/>
            <person name="Gerwick L."/>
            <person name="Gerwick W.H."/>
        </authorList>
    </citation>
    <scope>NUCLEOTIDE SEQUENCE [LARGE SCALE GENOMIC DNA]</scope>
    <source>
        <strain evidence="5 6">PAB10Feb10-1</strain>
    </source>
</reference>
<comment type="caution">
    <text evidence="5">The sequence shown here is derived from an EMBL/GenBank/DDBJ whole genome shotgun (WGS) entry which is preliminary data.</text>
</comment>
<comment type="similarity">
    <text evidence="2 4">Belongs to the NifW family.</text>
</comment>
<dbReference type="HAMAP" id="MF_00529">
    <property type="entry name" value="NifW"/>
    <property type="match status" value="1"/>
</dbReference>
<evidence type="ECO:0000256" key="4">
    <source>
        <dbReference type="HAMAP-Rule" id="MF_00529"/>
    </source>
</evidence>
<evidence type="ECO:0000256" key="3">
    <source>
        <dbReference type="ARBA" id="ARBA00023231"/>
    </source>
</evidence>
<comment type="subunit">
    <text evidence="4">Homotrimer; associates with NifD.</text>
</comment>
<dbReference type="PIRSF" id="PIRSF005790">
    <property type="entry name" value="NifW"/>
    <property type="match status" value="1"/>
</dbReference>
<dbReference type="Pfam" id="PF03206">
    <property type="entry name" value="NifW"/>
    <property type="match status" value="1"/>
</dbReference>
<dbReference type="NCBIfam" id="NF010702">
    <property type="entry name" value="PRK14102.1"/>
    <property type="match status" value="1"/>
</dbReference>
<dbReference type="EMBL" id="RCBY01000136">
    <property type="protein sequence ID" value="RQH34455.1"/>
    <property type="molecule type" value="Genomic_DNA"/>
</dbReference>
<evidence type="ECO:0000313" key="5">
    <source>
        <dbReference type="EMBL" id="RQH34455.1"/>
    </source>
</evidence>
<accession>A0A3N6PGP0</accession>
<keyword evidence="3 4" id="KW-0535">Nitrogen fixation</keyword>
<organism evidence="5 6">
    <name type="scientific">Okeania hirsuta</name>
    <dbReference type="NCBI Taxonomy" id="1458930"/>
    <lineage>
        <taxon>Bacteria</taxon>
        <taxon>Bacillati</taxon>
        <taxon>Cyanobacteriota</taxon>
        <taxon>Cyanophyceae</taxon>
        <taxon>Oscillatoriophycideae</taxon>
        <taxon>Oscillatoriales</taxon>
        <taxon>Microcoleaceae</taxon>
        <taxon>Okeania</taxon>
    </lineage>
</organism>
<evidence type="ECO:0000256" key="1">
    <source>
        <dbReference type="ARBA" id="ARBA00002247"/>
    </source>
</evidence>
<dbReference type="RefSeq" id="WP_124146406.1">
    <property type="nucleotide sequence ID" value="NZ_CAWOKI010000156.1"/>
</dbReference>
<dbReference type="InterPro" id="IPR004893">
    <property type="entry name" value="NifW"/>
</dbReference>
<dbReference type="AlphaFoldDB" id="A0A3N6PGP0"/>
<dbReference type="GO" id="GO:0009399">
    <property type="term" value="P:nitrogen fixation"/>
    <property type="evidence" value="ECO:0007669"/>
    <property type="project" value="UniProtKB-UniRule"/>
</dbReference>
<sequence>MKTLTDFQKLVDAEDFLSFFDIPYDQTAVNVNRLHILKMFSVAIAEVDEKTGLTETEKLTEYKTALESAYQTFLTSSAQEQKVFPVFQQEHKDVVKLTEITAE</sequence>
<evidence type="ECO:0000313" key="6">
    <source>
        <dbReference type="Proteomes" id="UP000269154"/>
    </source>
</evidence>
<dbReference type="OrthoDB" id="9811868at2"/>
<evidence type="ECO:0000256" key="2">
    <source>
        <dbReference type="ARBA" id="ARBA00008351"/>
    </source>
</evidence>
<name>A0A3N6PGP0_9CYAN</name>